<reference evidence="2" key="1">
    <citation type="submission" date="2017-09" db="EMBL/GenBank/DDBJ databases">
        <title>FDA dAtabase for Regulatory Grade micrObial Sequences (FDA-ARGOS): Supporting development and validation of Infectious Disease Dx tests.</title>
        <authorList>
            <person name="Minogue T."/>
            <person name="Wolcott M."/>
            <person name="Wasieloski L."/>
            <person name="Aguilar W."/>
            <person name="Moore D."/>
            <person name="Tallon L."/>
            <person name="Sadzewicz L."/>
            <person name="Ott S."/>
            <person name="Zhao X."/>
            <person name="Nagaraj S."/>
            <person name="Vavikolanu K."/>
            <person name="Aluvathingal J."/>
            <person name="Nadendla S."/>
            <person name="Sichtig H."/>
        </authorList>
    </citation>
    <scope>NUCLEOTIDE SEQUENCE [LARGE SCALE GENOMIC DNA]</scope>
    <source>
        <strain evidence="2">FDAARGOS_390</strain>
    </source>
</reference>
<dbReference type="Proteomes" id="UP000220629">
    <property type="component" value="Unassembled WGS sequence"/>
</dbReference>
<dbReference type="EMBL" id="PDDY01000001">
    <property type="protein sequence ID" value="PEH43521.1"/>
    <property type="molecule type" value="Genomic_DNA"/>
</dbReference>
<comment type="caution">
    <text evidence="1">The sequence shown here is derived from an EMBL/GenBank/DDBJ whole genome shotgun (WGS) entry which is preliminary data.</text>
</comment>
<organism evidence="1 2">
    <name type="scientific">Burkholderia gladioli</name>
    <name type="common">Pseudomonas marginata</name>
    <name type="synonym">Phytomonas marginata</name>
    <dbReference type="NCBI Taxonomy" id="28095"/>
    <lineage>
        <taxon>Bacteria</taxon>
        <taxon>Pseudomonadati</taxon>
        <taxon>Pseudomonadota</taxon>
        <taxon>Betaproteobacteria</taxon>
        <taxon>Burkholderiales</taxon>
        <taxon>Burkholderiaceae</taxon>
        <taxon>Burkholderia</taxon>
    </lineage>
</organism>
<gene>
    <name evidence="1" type="ORF">CRM94_15945</name>
</gene>
<protein>
    <submittedName>
        <fullName evidence="1">Uncharacterized protein</fullName>
    </submittedName>
</protein>
<accession>A0A2A7SJ04</accession>
<dbReference type="RefSeq" id="WP_098153110.1">
    <property type="nucleotide sequence ID" value="NZ_CADEPU010000014.1"/>
</dbReference>
<dbReference type="AlphaFoldDB" id="A0A2A7SJ04"/>
<proteinExistence type="predicted"/>
<evidence type="ECO:0000313" key="1">
    <source>
        <dbReference type="EMBL" id="PEH43521.1"/>
    </source>
</evidence>
<sequence length="317" mass="36164">MKFWLINGKAESIRFGDDSLGIESRRRVRIAVDDALFLGNGMGHIEPMLYVVEAVEMEERDAAPELPEDFALGYQLPIEDEGKVYRYRFELGRKLGLDHPLELDDFLYSLSFVKRLEAPERHFRFPFREIPQVDADVLLNNRIFVSRTAFYSLYYALPARTRIEFDHREALNPSRQASYRARLERLIGFVEARILPVGEMLVEANAQWRKLRAAERIGTFDAVHFADEDTRGSASAGRQLRAFEALFAELEPLPDDAANPNRIVLASLDDLQRLPPSYLDIDLGPVDGGFLAQLMAFVSSDGNRTSELSFERTFAAR</sequence>
<evidence type="ECO:0000313" key="2">
    <source>
        <dbReference type="Proteomes" id="UP000220629"/>
    </source>
</evidence>
<name>A0A2A7SJ04_BURGA</name>